<evidence type="ECO:0000259" key="2">
    <source>
        <dbReference type="PROSITE" id="PS50878"/>
    </source>
</evidence>
<dbReference type="Pfam" id="PF00078">
    <property type="entry name" value="RVT_1"/>
    <property type="match status" value="1"/>
</dbReference>
<dbReference type="PANTHER" id="PTHR34047:SF8">
    <property type="entry name" value="PROTEIN YKFC"/>
    <property type="match status" value="1"/>
</dbReference>
<keyword evidence="4" id="KW-1185">Reference proteome</keyword>
<dbReference type="InterPro" id="IPR000477">
    <property type="entry name" value="RT_dom"/>
</dbReference>
<dbReference type="SUPFAM" id="SSF56672">
    <property type="entry name" value="DNA/RNA polymerases"/>
    <property type="match status" value="1"/>
</dbReference>
<dbReference type="InterPro" id="IPR030931">
    <property type="entry name" value="Group_II_RT_mat"/>
</dbReference>
<dbReference type="EMBL" id="JAAEJV010000043">
    <property type="protein sequence ID" value="MBF5059832.1"/>
    <property type="molecule type" value="Genomic_DNA"/>
</dbReference>
<dbReference type="InterPro" id="IPR043502">
    <property type="entry name" value="DNA/RNA_pol_sf"/>
</dbReference>
<accession>A0ABS0B0E2</accession>
<protein>
    <recommendedName>
        <fullName evidence="2">Reverse transcriptase domain-containing protein</fullName>
    </recommendedName>
</protein>
<organism evidence="3 4">
    <name type="scientific">Candidatus Neptunichlamydia vexilliferae</name>
    <dbReference type="NCBI Taxonomy" id="1651774"/>
    <lineage>
        <taxon>Bacteria</taxon>
        <taxon>Pseudomonadati</taxon>
        <taxon>Chlamydiota</taxon>
        <taxon>Chlamydiia</taxon>
        <taxon>Parachlamydiales</taxon>
        <taxon>Simkaniaceae</taxon>
        <taxon>Candidatus Neptunichlamydia</taxon>
    </lineage>
</organism>
<comment type="similarity">
    <text evidence="1">Belongs to the bacterial reverse transcriptase family.</text>
</comment>
<reference evidence="3 4" key="1">
    <citation type="submission" date="2020-01" db="EMBL/GenBank/DDBJ databases">
        <title>Draft genome sequence of Cand. Neptunochlamydia vexilliferae K9.</title>
        <authorList>
            <person name="Schulz F."/>
            <person name="Koestlbacher S."/>
            <person name="Wascher F."/>
            <person name="Pizzetti I."/>
            <person name="Horn M."/>
        </authorList>
    </citation>
    <scope>NUCLEOTIDE SEQUENCE [LARGE SCALE GENOMIC DNA]</scope>
    <source>
        <strain evidence="3 4">K9</strain>
    </source>
</reference>
<dbReference type="Proteomes" id="UP001194714">
    <property type="component" value="Unassembled WGS sequence"/>
</dbReference>
<gene>
    <name evidence="3" type="ORF">NEPTK9_001351</name>
</gene>
<evidence type="ECO:0000313" key="3">
    <source>
        <dbReference type="EMBL" id="MBF5059832.1"/>
    </source>
</evidence>
<dbReference type="InterPro" id="IPR051083">
    <property type="entry name" value="GrpII_Intron_Splice-Mob/Def"/>
</dbReference>
<sequence length="442" mass="52284">MPHMRTEIDRVAEKARRVKSEKFTSLAHHITPELLKENLKKIPKRSGVGIDNQSVEEARKEFEKWSPEMIQSIHRKGYKPPPVRRAYIPKIGKKEMRPIALPTTKDKVLQKSTADVLNAIYEQDFLECSFGGRPNRSAHQAIATLNTVISTKKVSWIYEADLKNYFGSLDHKRVLEFMMHRVKDPRIITLIRRWLKAGVMEDGKYQSIEEGTPQGGPISVLISNVYLHYTLDLWVEKVVKPRMRGEIYLVRYIDDFVVCFQYRSDAIRFQKVLKKRLAKFSLEIEPSKTRLIEFGRYAEKWRKSRGKKVETFYFLGLTWYCSKNRNGNYKVGMKTEKQRLRRSHSKMKMLLKKIRHFKLRDQKEAINRVLRGHYRYYGVGGNSKSLNDVYFKTLKTWRKTLSSRSQKGNLKWDKFNKILETFPLERPKIYIPYKRIESLARL</sequence>
<comment type="caution">
    <text evidence="3">The sequence shown here is derived from an EMBL/GenBank/DDBJ whole genome shotgun (WGS) entry which is preliminary data.</text>
</comment>
<dbReference type="PROSITE" id="PS50878">
    <property type="entry name" value="RT_POL"/>
    <property type="match status" value="1"/>
</dbReference>
<feature type="domain" description="Reverse transcriptase" evidence="2">
    <location>
        <begin position="69"/>
        <end position="319"/>
    </location>
</feature>
<dbReference type="CDD" id="cd01651">
    <property type="entry name" value="RT_G2_intron"/>
    <property type="match status" value="1"/>
</dbReference>
<dbReference type="NCBIfam" id="TIGR04416">
    <property type="entry name" value="group_II_RT_mat"/>
    <property type="match status" value="1"/>
</dbReference>
<dbReference type="PANTHER" id="PTHR34047">
    <property type="entry name" value="NUCLEAR INTRON MATURASE 1, MITOCHONDRIAL-RELATED"/>
    <property type="match status" value="1"/>
</dbReference>
<evidence type="ECO:0000313" key="4">
    <source>
        <dbReference type="Proteomes" id="UP001194714"/>
    </source>
</evidence>
<name>A0ABS0B0E2_9BACT</name>
<evidence type="ECO:0000256" key="1">
    <source>
        <dbReference type="ARBA" id="ARBA00034120"/>
    </source>
</evidence>
<proteinExistence type="inferred from homology"/>